<evidence type="ECO:0000313" key="3">
    <source>
        <dbReference type="EMBL" id="MBX0303293.1"/>
    </source>
</evidence>
<evidence type="ECO:0000313" key="4">
    <source>
        <dbReference type="Proteomes" id="UP000783863"/>
    </source>
</evidence>
<reference evidence="3" key="1">
    <citation type="submission" date="2021-06" db="EMBL/GenBank/DDBJ databases">
        <title>Halomicroarcula sp. F24A a new haloarchaeum isolated from saline soil.</title>
        <authorList>
            <person name="Duran-Viseras A."/>
            <person name="Sanchez-Porro C."/>
            <person name="Ventosa A."/>
        </authorList>
    </citation>
    <scope>NUCLEOTIDE SEQUENCE</scope>
    <source>
        <strain evidence="3">F24A</strain>
    </source>
</reference>
<dbReference type="AlphaFoldDB" id="A0A8J7YLC6"/>
<keyword evidence="2" id="KW-0472">Membrane</keyword>
<organism evidence="3 4">
    <name type="scientific">Haloarcula salinisoli</name>
    <dbReference type="NCBI Taxonomy" id="2487746"/>
    <lineage>
        <taxon>Archaea</taxon>
        <taxon>Methanobacteriati</taxon>
        <taxon>Methanobacteriota</taxon>
        <taxon>Stenosarchaea group</taxon>
        <taxon>Halobacteria</taxon>
        <taxon>Halobacteriales</taxon>
        <taxon>Haloarculaceae</taxon>
        <taxon>Haloarcula</taxon>
    </lineage>
</organism>
<gene>
    <name evidence="3" type="ORF">EGD98_06355</name>
</gene>
<keyword evidence="4" id="KW-1185">Reference proteome</keyword>
<feature type="transmembrane region" description="Helical" evidence="2">
    <location>
        <begin position="12"/>
        <end position="32"/>
    </location>
</feature>
<keyword evidence="2" id="KW-0812">Transmembrane</keyword>
<evidence type="ECO:0000256" key="2">
    <source>
        <dbReference type="SAM" id="Phobius"/>
    </source>
</evidence>
<dbReference type="NCBIfam" id="TIGR04213">
    <property type="entry name" value="PGF_pre_PGF"/>
    <property type="match status" value="1"/>
</dbReference>
<comment type="caution">
    <text evidence="3">The sequence shown here is derived from an EMBL/GenBank/DDBJ whole genome shotgun (WGS) entry which is preliminary data.</text>
</comment>
<accession>A0A8J7YLC6</accession>
<evidence type="ECO:0000256" key="1">
    <source>
        <dbReference type="SAM" id="MobiDB-lite"/>
    </source>
</evidence>
<dbReference type="RefSeq" id="WP_220587503.1">
    <property type="nucleotide sequence ID" value="NZ_RKLQ01000001.1"/>
</dbReference>
<sequence length="454" mass="47971">MISGTGLPDGWGYRVGAICIAVVVCSALAPAVTANPGMSFRGTTVSETTVAVGENVTVTSTVKNAGSSGGGYTFEFERDGVDFAEPRVSVPSQETRTVSRNVSFGEPGTYEVTVNDELAAVVTVQTARARIVAENETRRRIDVRANGTSQSESATVDLPQTSAAFGLERWSTRTGQSAFRQELTVYSNRSVVPETLPSSTDSTLLGVLTVNSTATVEQSTVQFRVERSALANSSLSRDEVVMYQPNGTTWDRLETAVVAERSDAVVYESTATRGSTYVVGTIDPNVDVASTTLRSAVTENGRLLTFEAVLNNTAPVATEHNSTLLVNGEQVNETRVSIPGAGESSVSLSYRVTEPGIYRLVLDESDPVRISLGQSELGTVESGAVTETTTETQEPTVDGSDENASEQALLSSTVFGLEVQYLLGGIGVALLLFLGILLILSGTDVGSSDDIDQF</sequence>
<proteinExistence type="predicted"/>
<dbReference type="InterPro" id="IPR026453">
    <property type="entry name" value="PGF_pre_PGF"/>
</dbReference>
<dbReference type="Gene3D" id="2.60.40.10">
    <property type="entry name" value="Immunoglobulins"/>
    <property type="match status" value="1"/>
</dbReference>
<feature type="compositionally biased region" description="Low complexity" evidence="1">
    <location>
        <begin position="380"/>
        <end position="397"/>
    </location>
</feature>
<name>A0A8J7YLC6_9EURY</name>
<keyword evidence="2" id="KW-1133">Transmembrane helix</keyword>
<feature type="region of interest" description="Disordered" evidence="1">
    <location>
        <begin position="380"/>
        <end position="404"/>
    </location>
</feature>
<feature type="transmembrane region" description="Helical" evidence="2">
    <location>
        <begin position="421"/>
        <end position="440"/>
    </location>
</feature>
<dbReference type="Proteomes" id="UP000783863">
    <property type="component" value="Unassembled WGS sequence"/>
</dbReference>
<dbReference type="EMBL" id="RKLQ01000001">
    <property type="protein sequence ID" value="MBX0303293.1"/>
    <property type="molecule type" value="Genomic_DNA"/>
</dbReference>
<dbReference type="InterPro" id="IPR013783">
    <property type="entry name" value="Ig-like_fold"/>
</dbReference>
<protein>
    <submittedName>
        <fullName evidence="3">PGF-pre-PGF domain-containing protein</fullName>
    </submittedName>
</protein>